<dbReference type="Proteomes" id="UP001140949">
    <property type="component" value="Unassembled WGS sequence"/>
</dbReference>
<feature type="domain" description="Zinc finger-XS" evidence="7">
    <location>
        <begin position="288"/>
        <end position="325"/>
    </location>
</feature>
<keyword evidence="1 4" id="KW-0175">Coiled coil</keyword>
<feature type="coiled-coil region" evidence="4">
    <location>
        <begin position="524"/>
        <end position="601"/>
    </location>
</feature>
<organism evidence="8 9">
    <name type="scientific">Iris pallida</name>
    <name type="common">Sweet iris</name>
    <dbReference type="NCBI Taxonomy" id="29817"/>
    <lineage>
        <taxon>Eukaryota</taxon>
        <taxon>Viridiplantae</taxon>
        <taxon>Streptophyta</taxon>
        <taxon>Embryophyta</taxon>
        <taxon>Tracheophyta</taxon>
        <taxon>Spermatophyta</taxon>
        <taxon>Magnoliopsida</taxon>
        <taxon>Liliopsida</taxon>
        <taxon>Asparagales</taxon>
        <taxon>Iridaceae</taxon>
        <taxon>Iridoideae</taxon>
        <taxon>Irideae</taxon>
        <taxon>Iris</taxon>
    </lineage>
</organism>
<feature type="compositionally biased region" description="Polar residues" evidence="5">
    <location>
        <begin position="119"/>
        <end position="132"/>
    </location>
</feature>
<evidence type="ECO:0000313" key="8">
    <source>
        <dbReference type="EMBL" id="KAJ6792096.1"/>
    </source>
</evidence>
<comment type="similarity">
    <text evidence="3">Belongs to the SGS3 family.</text>
</comment>
<reference evidence="8" key="1">
    <citation type="journal article" date="2023" name="GigaByte">
        <title>Genome assembly of the bearded iris, Iris pallida Lam.</title>
        <authorList>
            <person name="Bruccoleri R.E."/>
            <person name="Oakeley E.J."/>
            <person name="Faust A.M.E."/>
            <person name="Altorfer M."/>
            <person name="Dessus-Babus S."/>
            <person name="Burckhardt D."/>
            <person name="Oertli M."/>
            <person name="Naumann U."/>
            <person name="Petersen F."/>
            <person name="Wong J."/>
        </authorList>
    </citation>
    <scope>NUCLEOTIDE SEQUENCE</scope>
    <source>
        <strain evidence="8">GSM-AAB239-AS_SAM_17_03QT</strain>
    </source>
</reference>
<feature type="coiled-coil region" evidence="4">
    <location>
        <begin position="633"/>
        <end position="660"/>
    </location>
</feature>
<dbReference type="PANTHER" id="PTHR46602">
    <property type="entry name" value="PROTEIN SUPPRESSOR OF GENE SILENCING 3"/>
    <property type="match status" value="1"/>
</dbReference>
<comment type="caution">
    <text evidence="8">The sequence shown here is derived from an EMBL/GenBank/DDBJ whole genome shotgun (WGS) entry which is preliminary data.</text>
</comment>
<evidence type="ECO:0000313" key="9">
    <source>
        <dbReference type="Proteomes" id="UP001140949"/>
    </source>
</evidence>
<dbReference type="Gene3D" id="3.30.70.2890">
    <property type="entry name" value="XS domain"/>
    <property type="match status" value="1"/>
</dbReference>
<feature type="region of interest" description="Disordered" evidence="5">
    <location>
        <begin position="1"/>
        <end position="258"/>
    </location>
</feature>
<evidence type="ECO:0000256" key="3">
    <source>
        <dbReference type="ARBA" id="ARBA00024022"/>
    </source>
</evidence>
<dbReference type="Pfam" id="PF03468">
    <property type="entry name" value="XS"/>
    <property type="match status" value="1"/>
</dbReference>
<accession>A0AAX6DK20</accession>
<feature type="domain" description="XS" evidence="6">
    <location>
        <begin position="359"/>
        <end position="473"/>
    </location>
</feature>
<dbReference type="GO" id="GO:0031047">
    <property type="term" value="P:regulatory ncRNA-mediated gene silencing"/>
    <property type="evidence" value="ECO:0007669"/>
    <property type="project" value="UniProtKB-KW"/>
</dbReference>
<dbReference type="InterPro" id="IPR005380">
    <property type="entry name" value="XS_domain"/>
</dbReference>
<protein>
    <submittedName>
        <fullName evidence="8">Protein SUPPRESSOR OF GENE SILENCING 3-like protein</fullName>
    </submittedName>
</protein>
<evidence type="ECO:0000256" key="1">
    <source>
        <dbReference type="ARBA" id="ARBA00023054"/>
    </source>
</evidence>
<feature type="compositionally biased region" description="Acidic residues" evidence="5">
    <location>
        <begin position="227"/>
        <end position="248"/>
    </location>
</feature>
<evidence type="ECO:0000256" key="2">
    <source>
        <dbReference type="ARBA" id="ARBA00023158"/>
    </source>
</evidence>
<keyword evidence="2" id="KW-0943">RNA-mediated gene silencing</keyword>
<gene>
    <name evidence="8" type="ORF">M6B38_242075</name>
</gene>
<proteinExistence type="inferred from homology"/>
<dbReference type="CDD" id="cd12266">
    <property type="entry name" value="RRM_like_XS"/>
    <property type="match status" value="1"/>
</dbReference>
<dbReference type="InterPro" id="IPR005381">
    <property type="entry name" value="Znf-XS_domain"/>
</dbReference>
<dbReference type="AlphaFoldDB" id="A0AAX6DK20"/>
<evidence type="ECO:0000259" key="6">
    <source>
        <dbReference type="Pfam" id="PF03468"/>
    </source>
</evidence>
<evidence type="ECO:0000256" key="5">
    <source>
        <dbReference type="SAM" id="MobiDB-lite"/>
    </source>
</evidence>
<dbReference type="PANTHER" id="PTHR46602:SF1">
    <property type="entry name" value="PROTEIN SUPPRESSOR OF GENE SILENCING 3"/>
    <property type="match status" value="1"/>
</dbReference>
<sequence>MSSRRSQGKNSFAAAAAGGVHSSSKGKNVEGSGSLNGSSNPEQLNREMADINLDTAQGGEWEAVGKKSRSRVAATAGKTWGPSKDLGQSEGFPRQGPGINGGARRSTGNSWAQAAVNGETASVPGNSWAQAGSNGGSVRAPGNNWVQSGDHRNSLGRDNPKPQGASRQPSYRPPAPVAERPPLQHGMDWRARFNSSTQQKVEDKAIPQDGSLDGYDSDSDIVRNQPEDDSDDDELLEDSDELSDDYDSDASQRSHETRKNNKWFKSFFDALDRLTVDEASDVTRQWHCPACQNGPGAIDWYKGLQPLMAHAKTKGAKRAKLHRELSKLLDEELRRKGTSAVPAGEAFGKWRGLRETTTDQEIVWPPMVIVMNTLLEQDDNEKWIGMGNQELLEYFSTYAAVKARHSYGPRGHRGMSILVFEATAMGYLEAERLHKHFSEQHTDRDAWERRRQLFYPGGKRQLYGYLATREDMDSFNQHCQGKSKLKFEMKSYQEMVVIPMKQMSEDNQQLLWLKNTVVKQERHKKALEQTVGVVSQKLREYMEENKMVRHRTKMQHEENKQEMDYQEQFFKEQMNKVQKDIEEKEQKYKMLLREERAKAKQFDIHSGNNNSRIRKEVIEKFIDSQEKGAEEFLSEREMLINSHEKKRDDLRRRYLEEEVEMEKVFEAALTALMEKYAPGTFQASSSA</sequence>
<feature type="compositionally biased region" description="Low complexity" evidence="5">
    <location>
        <begin position="8"/>
        <end position="26"/>
    </location>
</feature>
<dbReference type="Pfam" id="PF03470">
    <property type="entry name" value="zf-XS"/>
    <property type="match status" value="1"/>
</dbReference>
<evidence type="ECO:0000259" key="7">
    <source>
        <dbReference type="Pfam" id="PF03470"/>
    </source>
</evidence>
<feature type="compositionally biased region" description="Basic and acidic residues" evidence="5">
    <location>
        <begin position="149"/>
        <end position="160"/>
    </location>
</feature>
<dbReference type="GO" id="GO:0051607">
    <property type="term" value="P:defense response to virus"/>
    <property type="evidence" value="ECO:0007669"/>
    <property type="project" value="InterPro"/>
</dbReference>
<name>A0AAX6DK20_IRIPA</name>
<dbReference type="InterPro" id="IPR044287">
    <property type="entry name" value="SGS3"/>
</dbReference>
<dbReference type="InterPro" id="IPR038588">
    <property type="entry name" value="XS_domain_sf"/>
</dbReference>
<feature type="compositionally biased region" description="Polar residues" evidence="5">
    <location>
        <begin position="31"/>
        <end position="43"/>
    </location>
</feature>
<dbReference type="EMBL" id="JANAVB010044214">
    <property type="protein sequence ID" value="KAJ6792096.1"/>
    <property type="molecule type" value="Genomic_DNA"/>
</dbReference>
<reference evidence="8" key="2">
    <citation type="submission" date="2023-04" db="EMBL/GenBank/DDBJ databases">
        <authorList>
            <person name="Bruccoleri R.E."/>
            <person name="Oakeley E.J."/>
            <person name="Faust A.-M."/>
            <person name="Dessus-Babus S."/>
            <person name="Altorfer M."/>
            <person name="Burckhardt D."/>
            <person name="Oertli M."/>
            <person name="Naumann U."/>
            <person name="Petersen F."/>
            <person name="Wong J."/>
        </authorList>
    </citation>
    <scope>NUCLEOTIDE SEQUENCE</scope>
    <source>
        <strain evidence="8">GSM-AAB239-AS_SAM_17_03QT</strain>
        <tissue evidence="8">Leaf</tissue>
    </source>
</reference>
<evidence type="ECO:0000256" key="4">
    <source>
        <dbReference type="SAM" id="Coils"/>
    </source>
</evidence>
<keyword evidence="9" id="KW-1185">Reference proteome</keyword>